<dbReference type="EMBL" id="AMZH03011212">
    <property type="protein sequence ID" value="RRT53298.1"/>
    <property type="molecule type" value="Genomic_DNA"/>
</dbReference>
<dbReference type="PANTHER" id="PTHR10566">
    <property type="entry name" value="CHAPERONE-ACTIVITY OF BC1 COMPLEX CABC1 -RELATED"/>
    <property type="match status" value="1"/>
</dbReference>
<protein>
    <recommendedName>
        <fullName evidence="4">ABC1 atypical kinase-like domain-containing protein</fullName>
    </recommendedName>
</protein>
<evidence type="ECO:0000313" key="2">
    <source>
        <dbReference type="EMBL" id="RRT53298.1"/>
    </source>
</evidence>
<sequence length="259" mass="28016">MGAQRAHPCYFASGPRRWREDSNVSISSFKTIGHTIDDVAVLPPSSALGPLLTEMAVALSLPSLPSRARRHRPLLVPQRASRQRLRSALIEVRPVPAAKTKGGGSAGRGQYAMELAVETQAPATASAAPLSIIPTDRTDDMQAEVRALARAANATVYSPQILAAKYASQPLKASLNSRVLLRMMEIVTASGTFALKLAVDQRRGQLDQRKRQRAVELTKTLTRLGPTFVKIGQGLSTRPDICPPEYLEELSELQVSCSV</sequence>
<comment type="caution">
    <text evidence="2">The sequence shown here is derived from an EMBL/GenBank/DDBJ whole genome shotgun (WGS) entry which is preliminary data.</text>
</comment>
<dbReference type="InterPro" id="IPR050154">
    <property type="entry name" value="UbiB_kinase"/>
</dbReference>
<dbReference type="AlphaFoldDB" id="A0A426YNK7"/>
<gene>
    <name evidence="2" type="ORF">B296_00038873</name>
</gene>
<dbReference type="Proteomes" id="UP000287651">
    <property type="component" value="Unassembled WGS sequence"/>
</dbReference>
<dbReference type="PANTHER" id="PTHR10566:SF120">
    <property type="entry name" value="PROTEIN ACTIVITY OF BC1 COMPLEX KINASE 3, CHLOROPLASTIC"/>
    <property type="match status" value="1"/>
</dbReference>
<accession>A0A426YNK7</accession>
<comment type="similarity">
    <text evidence="1">Belongs to the protein kinase superfamily. ADCK protein kinase family.</text>
</comment>
<reference evidence="2 3" key="1">
    <citation type="journal article" date="2014" name="Agronomy (Basel)">
        <title>A Draft Genome Sequence for Ensete ventricosum, the Drought-Tolerant Tree Against Hunger.</title>
        <authorList>
            <person name="Harrison J."/>
            <person name="Moore K.A."/>
            <person name="Paszkiewicz K."/>
            <person name="Jones T."/>
            <person name="Grant M."/>
            <person name="Ambacheew D."/>
            <person name="Muzemil S."/>
            <person name="Studholme D.J."/>
        </authorList>
    </citation>
    <scope>NUCLEOTIDE SEQUENCE [LARGE SCALE GENOMIC DNA]</scope>
</reference>
<name>A0A426YNK7_ENSVE</name>
<evidence type="ECO:0000256" key="1">
    <source>
        <dbReference type="ARBA" id="ARBA00009670"/>
    </source>
</evidence>
<evidence type="ECO:0008006" key="4">
    <source>
        <dbReference type="Google" id="ProtNLM"/>
    </source>
</evidence>
<evidence type="ECO:0000313" key="3">
    <source>
        <dbReference type="Proteomes" id="UP000287651"/>
    </source>
</evidence>
<organism evidence="2 3">
    <name type="scientific">Ensete ventricosum</name>
    <name type="common">Abyssinian banana</name>
    <name type="synonym">Musa ensete</name>
    <dbReference type="NCBI Taxonomy" id="4639"/>
    <lineage>
        <taxon>Eukaryota</taxon>
        <taxon>Viridiplantae</taxon>
        <taxon>Streptophyta</taxon>
        <taxon>Embryophyta</taxon>
        <taxon>Tracheophyta</taxon>
        <taxon>Spermatophyta</taxon>
        <taxon>Magnoliopsida</taxon>
        <taxon>Liliopsida</taxon>
        <taxon>Zingiberales</taxon>
        <taxon>Musaceae</taxon>
        <taxon>Ensete</taxon>
    </lineage>
</organism>
<proteinExistence type="inferred from homology"/>